<dbReference type="RefSeq" id="WP_092690503.1">
    <property type="nucleotide sequence ID" value="NZ_FNPK01000012.1"/>
</dbReference>
<dbReference type="Pfam" id="PF00534">
    <property type="entry name" value="Glycos_transf_1"/>
    <property type="match status" value="1"/>
</dbReference>
<dbReference type="SUPFAM" id="SSF53756">
    <property type="entry name" value="UDP-Glycosyltransferase/glycogen phosphorylase"/>
    <property type="match status" value="1"/>
</dbReference>
<evidence type="ECO:0000313" key="2">
    <source>
        <dbReference type="EMBL" id="SDY50113.1"/>
    </source>
</evidence>
<dbReference type="STRING" id="595670.SAMN05421643_11223"/>
<dbReference type="Proteomes" id="UP000199035">
    <property type="component" value="Unassembled WGS sequence"/>
</dbReference>
<keyword evidence="3" id="KW-1185">Reference proteome</keyword>
<dbReference type="GO" id="GO:0016757">
    <property type="term" value="F:glycosyltransferase activity"/>
    <property type="evidence" value="ECO:0007669"/>
    <property type="project" value="InterPro"/>
</dbReference>
<dbReference type="EMBL" id="FNPK01000012">
    <property type="protein sequence ID" value="SDY50113.1"/>
    <property type="molecule type" value="Genomic_DNA"/>
</dbReference>
<name>A0A1H3KDD8_9GAMM</name>
<organism evidence="2 3">
    <name type="scientific">Acinetobacter kyonggiensis</name>
    <dbReference type="NCBI Taxonomy" id="595670"/>
    <lineage>
        <taxon>Bacteria</taxon>
        <taxon>Pseudomonadati</taxon>
        <taxon>Pseudomonadota</taxon>
        <taxon>Gammaproteobacteria</taxon>
        <taxon>Moraxellales</taxon>
        <taxon>Moraxellaceae</taxon>
        <taxon>Acinetobacter</taxon>
    </lineage>
</organism>
<dbReference type="AlphaFoldDB" id="A0A1H3KDD8"/>
<dbReference type="InterPro" id="IPR001296">
    <property type="entry name" value="Glyco_trans_1"/>
</dbReference>
<proteinExistence type="predicted"/>
<evidence type="ECO:0000259" key="1">
    <source>
        <dbReference type="Pfam" id="PF00534"/>
    </source>
</evidence>
<dbReference type="Gene3D" id="3.40.50.2000">
    <property type="entry name" value="Glycogen Phosphorylase B"/>
    <property type="match status" value="1"/>
</dbReference>
<accession>A0A1H3KDD8</accession>
<gene>
    <name evidence="2" type="ORF">SAMN05421643_11223</name>
</gene>
<evidence type="ECO:0000313" key="3">
    <source>
        <dbReference type="Proteomes" id="UP000199035"/>
    </source>
</evidence>
<protein>
    <submittedName>
        <fullName evidence="2">Glycosyltransferase involved in cell wall bisynthesis</fullName>
    </submittedName>
</protein>
<keyword evidence="2" id="KW-0808">Transferase</keyword>
<sequence>MRLLYVSAYIVDKNGNDGISKKIQNQIKAFENIDFKVDYIYRDSDGIEARLDGIVYNKKLNRVSYYFFFLIFCLQLLKERKYEYFYLRNISYETNVFILPFFLKKIKKKCINKIMEIPAYPFGGEVSTIKQKITISYYNILKKRFFKYIDLVVFMGENQNKIWGIPALRIINCVNFNDIEIIQYNQNYFLNNEINIVGLANLQNWHGYDRIIKGIYEYKHKSLSNIKVFFHIVGDNQPEYNNLKLLTDKLNLKNEIVFHGRLNNLEIKSLFKKMDIGVDSLARHRSGVNYNCSIKSKEYTAMNLPFIKSHSDDSFENLNFVKTIEADESPVDIEDLIDWKKKMGDFEMSIHDYAIKNFAWEKQFKNIVNFFENENR</sequence>
<feature type="domain" description="Glycosyl transferase family 1" evidence="1">
    <location>
        <begin position="192"/>
        <end position="276"/>
    </location>
</feature>
<reference evidence="3" key="1">
    <citation type="submission" date="2016-10" db="EMBL/GenBank/DDBJ databases">
        <authorList>
            <person name="Varghese N."/>
            <person name="Submissions S."/>
        </authorList>
    </citation>
    <scope>NUCLEOTIDE SEQUENCE [LARGE SCALE GENOMIC DNA]</scope>
    <source>
        <strain evidence="3">ANC 5109</strain>
    </source>
</reference>